<dbReference type="SUPFAM" id="SSF50978">
    <property type="entry name" value="WD40 repeat-like"/>
    <property type="match status" value="1"/>
</dbReference>
<dbReference type="OrthoDB" id="445052at2759"/>
<dbReference type="InterPro" id="IPR015943">
    <property type="entry name" value="WD40/YVTN_repeat-like_dom_sf"/>
</dbReference>
<evidence type="ECO:0000313" key="7">
    <source>
        <dbReference type="Proteomes" id="UP000051952"/>
    </source>
</evidence>
<evidence type="ECO:0000256" key="1">
    <source>
        <dbReference type="ARBA" id="ARBA00004496"/>
    </source>
</evidence>
<dbReference type="InterPro" id="IPR001680">
    <property type="entry name" value="WD40_rpt"/>
</dbReference>
<dbReference type="GO" id="GO:0045504">
    <property type="term" value="F:dynein heavy chain binding"/>
    <property type="evidence" value="ECO:0007669"/>
    <property type="project" value="TreeGrafter"/>
</dbReference>
<dbReference type="OMA" id="SYVCAWN"/>
<dbReference type="GO" id="GO:0097014">
    <property type="term" value="C:ciliary plasm"/>
    <property type="evidence" value="ECO:0007669"/>
    <property type="project" value="TreeGrafter"/>
</dbReference>
<dbReference type="PROSITE" id="PS50082">
    <property type="entry name" value="WD_REPEATS_2"/>
    <property type="match status" value="1"/>
</dbReference>
<dbReference type="PANTHER" id="PTHR12442:SF26">
    <property type="entry name" value="CYTOPLASMIC DYNEIN 2 INTERMEDIATE CHAIN 2"/>
    <property type="match status" value="1"/>
</dbReference>
<keyword evidence="2" id="KW-0963">Cytoplasm</keyword>
<evidence type="ECO:0000256" key="4">
    <source>
        <dbReference type="ARBA" id="ARBA00022737"/>
    </source>
</evidence>
<organism evidence="6 7">
    <name type="scientific">Bodo saltans</name>
    <name type="common">Flagellated protozoan</name>
    <dbReference type="NCBI Taxonomy" id="75058"/>
    <lineage>
        <taxon>Eukaryota</taxon>
        <taxon>Discoba</taxon>
        <taxon>Euglenozoa</taxon>
        <taxon>Kinetoplastea</taxon>
        <taxon>Metakinetoplastina</taxon>
        <taxon>Eubodonida</taxon>
        <taxon>Bodonidae</taxon>
        <taxon>Bodo</taxon>
    </lineage>
</organism>
<dbReference type="InterPro" id="IPR036322">
    <property type="entry name" value="WD40_repeat_dom_sf"/>
</dbReference>
<dbReference type="SMART" id="SM00320">
    <property type="entry name" value="WD40"/>
    <property type="match status" value="5"/>
</dbReference>
<evidence type="ECO:0000256" key="2">
    <source>
        <dbReference type="ARBA" id="ARBA00022490"/>
    </source>
</evidence>
<evidence type="ECO:0000256" key="3">
    <source>
        <dbReference type="ARBA" id="ARBA00022574"/>
    </source>
</evidence>
<name>A0A0S4KLW0_BODSA</name>
<reference evidence="7" key="1">
    <citation type="submission" date="2015-09" db="EMBL/GenBank/DDBJ databases">
        <authorList>
            <consortium name="Pathogen Informatics"/>
        </authorList>
    </citation>
    <scope>NUCLEOTIDE SEQUENCE [LARGE SCALE GENOMIC DNA]</scope>
    <source>
        <strain evidence="7">Lake Konstanz</strain>
    </source>
</reference>
<dbReference type="Proteomes" id="UP000051952">
    <property type="component" value="Unassembled WGS sequence"/>
</dbReference>
<comment type="subcellular location">
    <subcellularLocation>
        <location evidence="1">Cytoplasm</location>
    </subcellularLocation>
</comment>
<dbReference type="GO" id="GO:0045503">
    <property type="term" value="F:dynein light chain binding"/>
    <property type="evidence" value="ECO:0007669"/>
    <property type="project" value="TreeGrafter"/>
</dbReference>
<dbReference type="InterPro" id="IPR050687">
    <property type="entry name" value="Dynein_IC"/>
</dbReference>
<dbReference type="Pfam" id="PF00400">
    <property type="entry name" value="WD40"/>
    <property type="match status" value="1"/>
</dbReference>
<keyword evidence="7" id="KW-1185">Reference proteome</keyword>
<dbReference type="VEuPathDB" id="TriTrypDB:BSAL_41790"/>
<proteinExistence type="predicted"/>
<dbReference type="GO" id="GO:0042073">
    <property type="term" value="P:intraciliary transport"/>
    <property type="evidence" value="ECO:0007669"/>
    <property type="project" value="TreeGrafter"/>
</dbReference>
<sequence length="558" mass="61333">MTTEAPRTIYQHDLQIVGEVSEASSWQQEKTFATIKCQTDPEYKEQAETQTIASALTVTEAIDKGEGTVPRQSLIPPAQMDGMQYTYNGPHFREDDVLNFLEEAQDDMLSMIQQNIKSTAFDHYEPNWSTKSNSVDRSHVLTAPHVLEGEWHVTGLAWNSNGSMLAVAYGRLDTVGWCKQRGFVCCWSFSRRDFDPNVPHQTMELDSYATTVAFHPILPAMLAVGTYNGEIALWSVSVGDESVKLMSSLGSENAPKEPVLRIQWLQNAQETREAHRYILCSASQDGKILFWATNNKFSDPLASYEIQNRKRNVVGVQAMAFVHTSAGLNTKGRALPPGLENLMLLGVESGEVFRTKPGVTSAVRQGAAATSSMTLEVDHYDAHRGPVNALDCSPFFRNLFLTSSSDGSLRLYSTLERNPVATLEPSVESRHYMYEAQFSPFRAAVLAAVSRSGNLHIYDLEKTRTRPIFTAQAGTDGAAVFSLAFNRASATQLATGDSKGRVALWQLSSELTQLTDLERAAVRAAEASRKEGDTPAGQAAPAVNAKTDAVRLLFGFGL</sequence>
<dbReference type="PANTHER" id="PTHR12442">
    <property type="entry name" value="DYNEIN INTERMEDIATE CHAIN"/>
    <property type="match status" value="1"/>
</dbReference>
<evidence type="ECO:0000313" key="6">
    <source>
        <dbReference type="EMBL" id="CUI15399.1"/>
    </source>
</evidence>
<dbReference type="EMBL" id="CYKH01002138">
    <property type="protein sequence ID" value="CUI15399.1"/>
    <property type="molecule type" value="Genomic_DNA"/>
</dbReference>
<keyword evidence="3 5" id="KW-0853">WD repeat</keyword>
<feature type="repeat" description="WD" evidence="5">
    <location>
        <begin position="380"/>
        <end position="422"/>
    </location>
</feature>
<dbReference type="AlphaFoldDB" id="A0A0S4KLW0"/>
<evidence type="ECO:0000256" key="5">
    <source>
        <dbReference type="PROSITE-ProRule" id="PRU00221"/>
    </source>
</evidence>
<accession>A0A0S4KLW0</accession>
<gene>
    <name evidence="6" type="ORF">BSAL_41790</name>
</gene>
<dbReference type="GO" id="GO:0005868">
    <property type="term" value="C:cytoplasmic dynein complex"/>
    <property type="evidence" value="ECO:0007669"/>
    <property type="project" value="TreeGrafter"/>
</dbReference>
<protein>
    <submittedName>
        <fullName evidence="6">WD40 repeat-containing protein, putative</fullName>
    </submittedName>
</protein>
<keyword evidence="4" id="KW-0677">Repeat</keyword>
<dbReference type="Gene3D" id="2.130.10.10">
    <property type="entry name" value="YVTN repeat-like/Quinoprotein amine dehydrogenase"/>
    <property type="match status" value="2"/>
</dbReference>